<evidence type="ECO:0000259" key="8">
    <source>
        <dbReference type="PROSITE" id="PS50850"/>
    </source>
</evidence>
<feature type="transmembrane region" description="Helical" evidence="7">
    <location>
        <begin position="299"/>
        <end position="317"/>
    </location>
</feature>
<dbReference type="Pfam" id="PF07690">
    <property type="entry name" value="MFS_1"/>
    <property type="match status" value="1"/>
</dbReference>
<accession>A0A2W5MHA2</accession>
<dbReference type="SUPFAM" id="SSF103473">
    <property type="entry name" value="MFS general substrate transporter"/>
    <property type="match status" value="1"/>
</dbReference>
<organism evidence="9 10">
    <name type="scientific">Ancylobacter novellus</name>
    <name type="common">Thiobacillus novellus</name>
    <dbReference type="NCBI Taxonomy" id="921"/>
    <lineage>
        <taxon>Bacteria</taxon>
        <taxon>Pseudomonadati</taxon>
        <taxon>Pseudomonadota</taxon>
        <taxon>Alphaproteobacteria</taxon>
        <taxon>Hyphomicrobiales</taxon>
        <taxon>Xanthobacteraceae</taxon>
        <taxon>Ancylobacter</taxon>
    </lineage>
</organism>
<feature type="transmembrane region" description="Helical" evidence="7">
    <location>
        <begin position="273"/>
        <end position="292"/>
    </location>
</feature>
<dbReference type="Proteomes" id="UP000249577">
    <property type="component" value="Unassembled WGS sequence"/>
</dbReference>
<keyword evidence="4 7" id="KW-1133">Transmembrane helix</keyword>
<dbReference type="InterPro" id="IPR011701">
    <property type="entry name" value="MFS"/>
</dbReference>
<dbReference type="AlphaFoldDB" id="A0A2W5MHA2"/>
<feature type="region of interest" description="Disordered" evidence="6">
    <location>
        <begin position="1"/>
        <end position="22"/>
    </location>
</feature>
<proteinExistence type="predicted"/>
<feature type="transmembrane region" description="Helical" evidence="7">
    <location>
        <begin position="133"/>
        <end position="154"/>
    </location>
</feature>
<evidence type="ECO:0000256" key="4">
    <source>
        <dbReference type="ARBA" id="ARBA00022989"/>
    </source>
</evidence>
<dbReference type="PANTHER" id="PTHR43124:SF3">
    <property type="entry name" value="CHLORAMPHENICOL EFFLUX PUMP RV0191"/>
    <property type="match status" value="1"/>
</dbReference>
<dbReference type="PROSITE" id="PS50850">
    <property type="entry name" value="MFS"/>
    <property type="match status" value="1"/>
</dbReference>
<evidence type="ECO:0000256" key="1">
    <source>
        <dbReference type="ARBA" id="ARBA00004651"/>
    </source>
</evidence>
<evidence type="ECO:0000256" key="5">
    <source>
        <dbReference type="ARBA" id="ARBA00023136"/>
    </source>
</evidence>
<feature type="transmembrane region" description="Helical" evidence="7">
    <location>
        <begin position="166"/>
        <end position="184"/>
    </location>
</feature>
<dbReference type="InterPro" id="IPR020846">
    <property type="entry name" value="MFS_dom"/>
</dbReference>
<comment type="subcellular location">
    <subcellularLocation>
        <location evidence="1">Cell membrane</location>
        <topology evidence="1">Multi-pass membrane protein</topology>
    </subcellularLocation>
</comment>
<feature type="transmembrane region" description="Helical" evidence="7">
    <location>
        <begin position="233"/>
        <end position="253"/>
    </location>
</feature>
<evidence type="ECO:0000313" key="10">
    <source>
        <dbReference type="Proteomes" id="UP000249577"/>
    </source>
</evidence>
<dbReference type="PANTHER" id="PTHR43124">
    <property type="entry name" value="PURINE EFFLUX PUMP PBUE"/>
    <property type="match status" value="1"/>
</dbReference>
<feature type="compositionally biased region" description="Basic and acidic residues" evidence="6">
    <location>
        <begin position="13"/>
        <end position="22"/>
    </location>
</feature>
<dbReference type="InterPro" id="IPR036259">
    <property type="entry name" value="MFS_trans_sf"/>
</dbReference>
<name>A0A2W5MHA2_ANCNO</name>
<dbReference type="GO" id="GO:0005886">
    <property type="term" value="C:plasma membrane"/>
    <property type="evidence" value="ECO:0007669"/>
    <property type="project" value="UniProtKB-SubCell"/>
</dbReference>
<dbReference type="EMBL" id="QFPN01000003">
    <property type="protein sequence ID" value="PZQ16913.1"/>
    <property type="molecule type" value="Genomic_DNA"/>
</dbReference>
<evidence type="ECO:0000256" key="2">
    <source>
        <dbReference type="ARBA" id="ARBA00022475"/>
    </source>
</evidence>
<protein>
    <submittedName>
        <fullName evidence="9">MFS transporter</fullName>
    </submittedName>
</protein>
<feature type="domain" description="Major facilitator superfamily (MFS) profile" evidence="8">
    <location>
        <begin position="38"/>
        <end position="417"/>
    </location>
</feature>
<reference evidence="9 10" key="1">
    <citation type="submission" date="2017-08" db="EMBL/GenBank/DDBJ databases">
        <title>Infants hospitalized years apart are colonized by the same room-sourced microbial strains.</title>
        <authorList>
            <person name="Brooks B."/>
            <person name="Olm M.R."/>
            <person name="Firek B.A."/>
            <person name="Baker R."/>
            <person name="Thomas B.C."/>
            <person name="Morowitz M.J."/>
            <person name="Banfield J.F."/>
        </authorList>
    </citation>
    <scope>NUCLEOTIDE SEQUENCE [LARGE SCALE GENOMIC DNA]</scope>
    <source>
        <strain evidence="9">S2_005_003_R2_43</strain>
    </source>
</reference>
<dbReference type="InterPro" id="IPR050189">
    <property type="entry name" value="MFS_Efflux_Transporters"/>
</dbReference>
<feature type="transmembrane region" description="Helical" evidence="7">
    <location>
        <begin position="78"/>
        <end position="97"/>
    </location>
</feature>
<keyword evidence="5 7" id="KW-0472">Membrane</keyword>
<feature type="transmembrane region" description="Helical" evidence="7">
    <location>
        <begin position="104"/>
        <end position="127"/>
    </location>
</feature>
<evidence type="ECO:0000256" key="3">
    <source>
        <dbReference type="ARBA" id="ARBA00022692"/>
    </source>
</evidence>
<sequence length="421" mass="41937">MTNASDCVGPCEPAERPAAETRGAELVPVTAPHGAALGQFALSIGGLAIGTGEFAAMGILPSVAADVGATIPETGHMISSYALGVTVGAPLIAVAFARAPRRALLIGLMAFFLAGNVASALATSYGAVVAARFLAGLPHGAYFGVAMLFAASMVPASRRGQAAANVLLGLSVANVVGVPAATWLGQAFGWRATFIAVAGLAAATIALVRLLTPEVSPSAAASPMRELGALKRPQVWLTLGVAAIGFGGIFAVYSYVSPTLTEVTGLSSAMVPPMLAVLGLGMIAGNVAGGLLADRALKATMAGVLIYSAATLGLFVFASANPWTAALNLFLIGGCIAMGPALQTRLMDVAGDAQTLAATLNHSAFNVANALGAWLGGIAIATGYGWTSPGWVGAILAVGGLAILCVSLALERSSNAARRSA</sequence>
<evidence type="ECO:0000256" key="7">
    <source>
        <dbReference type="SAM" id="Phobius"/>
    </source>
</evidence>
<dbReference type="GO" id="GO:0022857">
    <property type="term" value="F:transmembrane transporter activity"/>
    <property type="evidence" value="ECO:0007669"/>
    <property type="project" value="InterPro"/>
</dbReference>
<evidence type="ECO:0000313" key="9">
    <source>
        <dbReference type="EMBL" id="PZQ16913.1"/>
    </source>
</evidence>
<keyword evidence="2" id="KW-1003">Cell membrane</keyword>
<feature type="transmembrane region" description="Helical" evidence="7">
    <location>
        <begin position="363"/>
        <end position="384"/>
    </location>
</feature>
<evidence type="ECO:0000256" key="6">
    <source>
        <dbReference type="SAM" id="MobiDB-lite"/>
    </source>
</evidence>
<dbReference type="CDD" id="cd17324">
    <property type="entry name" value="MFS_NepI_like"/>
    <property type="match status" value="1"/>
</dbReference>
<feature type="transmembrane region" description="Helical" evidence="7">
    <location>
        <begin position="390"/>
        <end position="410"/>
    </location>
</feature>
<comment type="caution">
    <text evidence="9">The sequence shown here is derived from an EMBL/GenBank/DDBJ whole genome shotgun (WGS) entry which is preliminary data.</text>
</comment>
<feature type="transmembrane region" description="Helical" evidence="7">
    <location>
        <begin position="323"/>
        <end position="342"/>
    </location>
</feature>
<keyword evidence="3 7" id="KW-0812">Transmembrane</keyword>
<gene>
    <name evidence="9" type="ORF">DI565_05845</name>
</gene>
<dbReference type="Gene3D" id="1.20.1250.20">
    <property type="entry name" value="MFS general substrate transporter like domains"/>
    <property type="match status" value="2"/>
</dbReference>
<feature type="transmembrane region" description="Helical" evidence="7">
    <location>
        <begin position="190"/>
        <end position="212"/>
    </location>
</feature>